<dbReference type="RefSeq" id="WP_172505358.1">
    <property type="nucleotide sequence ID" value="NZ_JAJHTC010000012.1"/>
</dbReference>
<protein>
    <recommendedName>
        <fullName evidence="4">Lipoprotein</fullName>
    </recommendedName>
</protein>
<feature type="transmembrane region" description="Helical" evidence="1">
    <location>
        <begin position="7"/>
        <end position="26"/>
    </location>
</feature>
<evidence type="ECO:0000313" key="2">
    <source>
        <dbReference type="EMBL" id="SOU88826.1"/>
    </source>
</evidence>
<dbReference type="AlphaFoldDB" id="A0A2I2M8F8"/>
<evidence type="ECO:0000313" key="3">
    <source>
        <dbReference type="Proteomes" id="UP000490060"/>
    </source>
</evidence>
<organism evidence="2 3">
    <name type="scientific">Tenacibaculum finnmarkense genomovar ulcerans</name>
    <dbReference type="NCBI Taxonomy" id="2781388"/>
    <lineage>
        <taxon>Bacteria</taxon>
        <taxon>Pseudomonadati</taxon>
        <taxon>Bacteroidota</taxon>
        <taxon>Flavobacteriia</taxon>
        <taxon>Flavobacteriales</taxon>
        <taxon>Flavobacteriaceae</taxon>
        <taxon>Tenacibaculum</taxon>
        <taxon>Tenacibaculum finnmarkense</taxon>
    </lineage>
</organism>
<dbReference type="PROSITE" id="PS51257">
    <property type="entry name" value="PROKAR_LIPOPROTEIN"/>
    <property type="match status" value="1"/>
</dbReference>
<evidence type="ECO:0000256" key="1">
    <source>
        <dbReference type="SAM" id="Phobius"/>
    </source>
</evidence>
<dbReference type="EMBL" id="OENE01000015">
    <property type="protein sequence ID" value="SOU88826.1"/>
    <property type="molecule type" value="Genomic_DNA"/>
</dbReference>
<proteinExistence type="predicted"/>
<sequence>MKNCINIFLVSIGILFILIGCGAYSFTGGNTGEAKTIQIDFFQNQAPLIEPTLSQKFTQDLQELFTRQTNLTLVNNNGQLHFSGEIVDYRINPMSATADQKAAQNRLTITVNVIFENSLNEKDNFEKRFSFYHDYQATQQLTGGVLETALNKTLERITQDIFNASVAKW</sequence>
<accession>A0A2I2M8F8</accession>
<reference evidence="2 3" key="1">
    <citation type="submission" date="2017-11" db="EMBL/GenBank/DDBJ databases">
        <authorList>
            <person name="Duchaud E."/>
        </authorList>
    </citation>
    <scope>NUCLEOTIDE SEQUENCE [LARGE SCALE GENOMIC DNA]</scope>
    <source>
        <strain evidence="2 3">TNO010</strain>
    </source>
</reference>
<evidence type="ECO:0008006" key="4">
    <source>
        <dbReference type="Google" id="ProtNLM"/>
    </source>
</evidence>
<keyword evidence="1" id="KW-0812">Transmembrane</keyword>
<dbReference type="Pfam" id="PF04390">
    <property type="entry name" value="LptE"/>
    <property type="match status" value="1"/>
</dbReference>
<keyword evidence="1" id="KW-0472">Membrane</keyword>
<keyword evidence="1" id="KW-1133">Transmembrane helix</keyword>
<dbReference type="Proteomes" id="UP000490060">
    <property type="component" value="Unassembled WGS sequence"/>
</dbReference>
<name>A0A2I2M8F8_9FLAO</name>
<gene>
    <name evidence="2" type="ORF">TNO010_220267</name>
</gene>
<dbReference type="InterPro" id="IPR007485">
    <property type="entry name" value="LPS_assembly_LptE"/>
</dbReference>
<dbReference type="GO" id="GO:0043165">
    <property type="term" value="P:Gram-negative-bacterium-type cell outer membrane assembly"/>
    <property type="evidence" value="ECO:0007669"/>
    <property type="project" value="InterPro"/>
</dbReference>
<dbReference type="GO" id="GO:0019867">
    <property type="term" value="C:outer membrane"/>
    <property type="evidence" value="ECO:0007669"/>
    <property type="project" value="InterPro"/>
</dbReference>